<dbReference type="InterPro" id="IPR035897">
    <property type="entry name" value="Toll_tir_struct_dom_sf"/>
</dbReference>
<dbReference type="AlphaFoldDB" id="A0A1M0CWJ3"/>
<dbReference type="SUPFAM" id="SSF52200">
    <property type="entry name" value="Toll/Interleukin receptor TIR domain"/>
    <property type="match status" value="1"/>
</dbReference>
<comment type="caution">
    <text evidence="1">The sequence shown here is derived from an EMBL/GenBank/DDBJ whole genome shotgun (WGS) entry which is preliminary data.</text>
</comment>
<dbReference type="InterPro" id="IPR000157">
    <property type="entry name" value="TIR_dom"/>
</dbReference>
<dbReference type="Gene3D" id="3.40.50.10140">
    <property type="entry name" value="Toll/interleukin-1 receptor homology (TIR) domain"/>
    <property type="match status" value="1"/>
</dbReference>
<dbReference type="Proteomes" id="UP000523197">
    <property type="component" value="Unassembled WGS sequence"/>
</dbReference>
<dbReference type="PROSITE" id="PS50104">
    <property type="entry name" value="TIR"/>
    <property type="match status" value="1"/>
</dbReference>
<dbReference type="GO" id="GO:0007165">
    <property type="term" value="P:signal transduction"/>
    <property type="evidence" value="ECO:0007669"/>
    <property type="project" value="InterPro"/>
</dbReference>
<dbReference type="SMART" id="SM00255">
    <property type="entry name" value="TIR"/>
    <property type="match status" value="1"/>
</dbReference>
<keyword evidence="1" id="KW-0675">Receptor</keyword>
<dbReference type="EMBL" id="JABFNF010000008">
    <property type="protein sequence ID" value="MBA1886857.1"/>
    <property type="molecule type" value="Genomic_DNA"/>
</dbReference>
<gene>
    <name evidence="1" type="ORF">HLX92_11830</name>
</gene>
<sequence>MTTLVFSYSHADEALRNELEKHLSPLKRTGKITTWHDRRIVPGQEFERQIDHYFSQADIILILISSDFIASDYCYQVEMKNALERHNRGEAVVIPVILRDCAWHQLEFGSIMAATIDGKPITKFATHDEGYVQVVEAVSRAIARMEAKKPQQTIHIPSPAPANPIFQGVDSVFTPRSSNLTLPKKFTDLDKDRARREGFEYVARYFENSLDELKKRHPGLDIDFNRLDTDSFTCAVYINGSKVGQCGIWRGNQHHGMGDICYSQDNVVRNSINETLSLADNGQTLGFRALMGGFSRGTSRDELLTNEGMSEHLWEMFFGLIKQRMSR</sequence>
<dbReference type="Pfam" id="PF13676">
    <property type="entry name" value="TIR_2"/>
    <property type="match status" value="1"/>
</dbReference>
<reference evidence="1 2" key="1">
    <citation type="submission" date="2020-05" db="EMBL/GenBank/DDBJ databases">
        <title>Epidemiological investigations into extended-spectrum beta-lactam resistant Escherichia coli ST457 carried by Australian Silver gulls identified clonal lineages that cause ExPEC disease.</title>
        <authorList>
            <person name="Nesporova K."/>
            <person name="Wyrsch E.R."/>
            <person name="Valcek A."/>
            <person name="Bitar I."/>
            <person name="Chaw K."/>
            <person name="Harris P."/>
            <person name="Hrabak J."/>
            <person name="Djordjevic S.P."/>
            <person name="Dolejska M."/>
        </authorList>
    </citation>
    <scope>NUCLEOTIDE SEQUENCE [LARGE SCALE GENOMIC DNA]</scope>
    <source>
        <strain evidence="1 2">CE1966</strain>
    </source>
</reference>
<evidence type="ECO:0000313" key="1">
    <source>
        <dbReference type="EMBL" id="MBA1886857.1"/>
    </source>
</evidence>
<protein>
    <submittedName>
        <fullName evidence="1">Toll/interleukin-1 receptor domain-containing protein</fullName>
    </submittedName>
</protein>
<proteinExistence type="predicted"/>
<name>A0A1M0CWJ3_ECOLX</name>
<dbReference type="RefSeq" id="WP_024179470.1">
    <property type="nucleotide sequence ID" value="NZ_AP017617.1"/>
</dbReference>
<evidence type="ECO:0000313" key="2">
    <source>
        <dbReference type="Proteomes" id="UP000523197"/>
    </source>
</evidence>
<organism evidence="1 2">
    <name type="scientific">Escherichia coli</name>
    <dbReference type="NCBI Taxonomy" id="562"/>
    <lineage>
        <taxon>Bacteria</taxon>
        <taxon>Pseudomonadati</taxon>
        <taxon>Pseudomonadota</taxon>
        <taxon>Gammaproteobacteria</taxon>
        <taxon>Enterobacterales</taxon>
        <taxon>Enterobacteriaceae</taxon>
        <taxon>Escherichia</taxon>
    </lineage>
</organism>
<accession>A0A1M0CWJ3</accession>